<name>H8FQI9_MAGML</name>
<evidence type="ECO:0000256" key="7">
    <source>
        <dbReference type="ARBA" id="ARBA00023004"/>
    </source>
</evidence>
<dbReference type="Pfam" id="PF08331">
    <property type="entry name" value="QueG_DUF1730"/>
    <property type="match status" value="1"/>
</dbReference>
<dbReference type="AlphaFoldDB" id="H8FQI9"/>
<dbReference type="GO" id="GO:0052693">
    <property type="term" value="F:epoxyqueuosine reductase activity"/>
    <property type="evidence" value="ECO:0007669"/>
    <property type="project" value="TreeGrafter"/>
</dbReference>
<dbReference type="Proteomes" id="UP000004169">
    <property type="component" value="Unassembled WGS sequence"/>
</dbReference>
<evidence type="ECO:0000313" key="11">
    <source>
        <dbReference type="Proteomes" id="UP000004169"/>
    </source>
</evidence>
<evidence type="ECO:0000256" key="8">
    <source>
        <dbReference type="ARBA" id="ARBA00023014"/>
    </source>
</evidence>
<keyword evidence="7" id="KW-0408">Iron</keyword>
<evidence type="ECO:0000256" key="4">
    <source>
        <dbReference type="ARBA" id="ARBA00022723"/>
    </source>
</evidence>
<dbReference type="Gene3D" id="3.30.70.20">
    <property type="match status" value="1"/>
</dbReference>
<dbReference type="GO" id="GO:0051539">
    <property type="term" value="F:4 iron, 4 sulfur cluster binding"/>
    <property type="evidence" value="ECO:0007669"/>
    <property type="project" value="UniProtKB-KW"/>
</dbReference>
<evidence type="ECO:0000256" key="6">
    <source>
        <dbReference type="ARBA" id="ARBA00023002"/>
    </source>
</evidence>
<keyword evidence="8" id="KW-0411">Iron-sulfur</keyword>
<comment type="caution">
    <text evidence="10">The sequence shown here is derived from an EMBL/GenBank/DDBJ whole genome shotgun (WGS) entry which is preliminary data.</text>
</comment>
<evidence type="ECO:0000256" key="3">
    <source>
        <dbReference type="ARBA" id="ARBA00022694"/>
    </source>
</evidence>
<gene>
    <name evidence="10" type="ORF">PHAMO_210138</name>
</gene>
<keyword evidence="2" id="KW-0963">Cytoplasm</keyword>
<dbReference type="OrthoDB" id="9784571at2"/>
<dbReference type="InterPro" id="IPR017900">
    <property type="entry name" value="4Fe4S_Fe_S_CS"/>
</dbReference>
<dbReference type="Pfam" id="PF13484">
    <property type="entry name" value="Fer4_16"/>
    <property type="match status" value="1"/>
</dbReference>
<dbReference type="RefSeq" id="WP_002727044.1">
    <property type="nucleotide sequence ID" value="NZ_CAHP01000014.1"/>
</dbReference>
<dbReference type="PROSITE" id="PS51379">
    <property type="entry name" value="4FE4S_FER_2"/>
    <property type="match status" value="1"/>
</dbReference>
<keyword evidence="11" id="KW-1185">Reference proteome</keyword>
<organism evidence="10 11">
    <name type="scientific">Magnetospirillum molischianum DSM 120</name>
    <dbReference type="NCBI Taxonomy" id="1150626"/>
    <lineage>
        <taxon>Bacteria</taxon>
        <taxon>Pseudomonadati</taxon>
        <taxon>Pseudomonadota</taxon>
        <taxon>Alphaproteobacteria</taxon>
        <taxon>Rhodospirillales</taxon>
        <taxon>Rhodospirillaceae</taxon>
        <taxon>Magnetospirillum</taxon>
    </lineage>
</organism>
<dbReference type="NCBIfam" id="TIGR00276">
    <property type="entry name" value="tRNA epoxyqueuosine(34) reductase QueG"/>
    <property type="match status" value="1"/>
</dbReference>
<keyword evidence="4" id="KW-0479">Metal-binding</keyword>
<sequence>MIKAEIRARALSLGFCDVGFAPTDGLAYWSEDLSGFLAERRHGEMIWLADTAALRASSRALWPEARTAIVLATSHAPPDDPQAATRLPDRGTICAYARSRDYHDVIKKRLKALGRWLVERHGAEVRSCVDTAPVMEKPLAQQAGLGWQGRHTLLVSRRNGGWMFLSELLTDLDLPPDQPETNHCGTCRACVQACPTGALDGDGRIDPRRCLSYHTIEAKSPMPEALRPLLGNRIYGCDACQAACPWTRFSAPSDPDFLPRIETMLPRLGDLAALDEAEFRTLFAGTPVKRVGRDRFVATVLIAIANGGRTELLPLVERLALDPAAEVREMAVWAGSVLGSERAGEL</sequence>
<dbReference type="PANTHER" id="PTHR30002:SF4">
    <property type="entry name" value="EPOXYQUEUOSINE REDUCTASE"/>
    <property type="match status" value="1"/>
</dbReference>
<keyword evidence="6" id="KW-0560">Oxidoreductase</keyword>
<protein>
    <recommendedName>
        <fullName evidence="9">4Fe-4S ferredoxin-type domain-containing protein</fullName>
    </recommendedName>
</protein>
<evidence type="ECO:0000256" key="1">
    <source>
        <dbReference type="ARBA" id="ARBA00022485"/>
    </source>
</evidence>
<reference evidence="10 11" key="1">
    <citation type="journal article" date="2012" name="J. Bacteriol.">
        <title>Draft Genome Sequence of the Purple Photosynthetic Bacterium Phaeospirillum molischianum DSM120, a Particularly Versatile Bacterium.</title>
        <authorList>
            <person name="Duquesne K."/>
            <person name="Prima V."/>
            <person name="Ji B."/>
            <person name="Rouy Z."/>
            <person name="Medigue C."/>
            <person name="Talla E."/>
            <person name="Sturgis J.N."/>
        </authorList>
    </citation>
    <scope>NUCLEOTIDE SEQUENCE [LARGE SCALE GENOMIC DNA]</scope>
    <source>
        <strain evidence="11">DSM120</strain>
    </source>
</reference>
<proteinExistence type="predicted"/>
<dbReference type="SUPFAM" id="SSF46548">
    <property type="entry name" value="alpha-helical ferredoxin"/>
    <property type="match status" value="1"/>
</dbReference>
<dbReference type="GO" id="GO:0008616">
    <property type="term" value="P:tRNA queuosine(34) biosynthetic process"/>
    <property type="evidence" value="ECO:0007669"/>
    <property type="project" value="UniProtKB-KW"/>
</dbReference>
<keyword evidence="1" id="KW-0004">4Fe-4S</keyword>
<evidence type="ECO:0000313" key="10">
    <source>
        <dbReference type="EMBL" id="CCG40627.1"/>
    </source>
</evidence>
<dbReference type="eggNOG" id="COG1600">
    <property type="taxonomic scope" value="Bacteria"/>
</dbReference>
<evidence type="ECO:0000259" key="9">
    <source>
        <dbReference type="PROSITE" id="PS51379"/>
    </source>
</evidence>
<dbReference type="GO" id="GO:0046872">
    <property type="term" value="F:metal ion binding"/>
    <property type="evidence" value="ECO:0007669"/>
    <property type="project" value="UniProtKB-KW"/>
</dbReference>
<evidence type="ECO:0000256" key="2">
    <source>
        <dbReference type="ARBA" id="ARBA00022490"/>
    </source>
</evidence>
<dbReference type="PROSITE" id="PS00198">
    <property type="entry name" value="4FE4S_FER_1"/>
    <property type="match status" value="1"/>
</dbReference>
<feature type="domain" description="4Fe-4S ferredoxin-type" evidence="9">
    <location>
        <begin position="175"/>
        <end position="204"/>
    </location>
</feature>
<accession>H8FQI9</accession>
<dbReference type="InterPro" id="IPR017896">
    <property type="entry name" value="4Fe4S_Fe-S-bd"/>
</dbReference>
<evidence type="ECO:0000256" key="5">
    <source>
        <dbReference type="ARBA" id="ARBA00022785"/>
    </source>
</evidence>
<keyword evidence="5" id="KW-0671">Queuosine biosynthesis</keyword>
<dbReference type="STRING" id="1150626.PHAMO_210138"/>
<dbReference type="InterPro" id="IPR004453">
    <property type="entry name" value="QueG"/>
</dbReference>
<dbReference type="PANTHER" id="PTHR30002">
    <property type="entry name" value="EPOXYQUEUOSINE REDUCTASE"/>
    <property type="match status" value="1"/>
</dbReference>
<keyword evidence="3" id="KW-0819">tRNA processing</keyword>
<dbReference type="EMBL" id="CAHP01000014">
    <property type="protein sequence ID" value="CCG40627.1"/>
    <property type="molecule type" value="Genomic_DNA"/>
</dbReference>
<dbReference type="InterPro" id="IPR013542">
    <property type="entry name" value="QueG_DUF1730"/>
</dbReference>